<sequence length="43" mass="4760">MTSLSNLILKHFFLTNSALEGPPFISFLALYVDFTSLQTGPQV</sequence>
<reference evidence="1" key="2">
    <citation type="journal article" date="2015" name="Fish Shellfish Immunol.">
        <title>Early steps in the European eel (Anguilla anguilla)-Vibrio vulnificus interaction in the gills: Role of the RtxA13 toxin.</title>
        <authorList>
            <person name="Callol A."/>
            <person name="Pajuelo D."/>
            <person name="Ebbesson L."/>
            <person name="Teles M."/>
            <person name="MacKenzie S."/>
            <person name="Amaro C."/>
        </authorList>
    </citation>
    <scope>NUCLEOTIDE SEQUENCE</scope>
</reference>
<dbReference type="EMBL" id="GBXM01098463">
    <property type="protein sequence ID" value="JAH10114.1"/>
    <property type="molecule type" value="Transcribed_RNA"/>
</dbReference>
<protein>
    <submittedName>
        <fullName evidence="1">Uncharacterized protein</fullName>
    </submittedName>
</protein>
<dbReference type="EMBL" id="GBXM01098377">
    <property type="protein sequence ID" value="JAH10200.1"/>
    <property type="molecule type" value="Transcribed_RNA"/>
</dbReference>
<dbReference type="AlphaFoldDB" id="A0A0E9Q035"/>
<reference evidence="1" key="1">
    <citation type="submission" date="2014-11" db="EMBL/GenBank/DDBJ databases">
        <authorList>
            <person name="Amaro Gonzalez C."/>
        </authorList>
    </citation>
    <scope>NUCLEOTIDE SEQUENCE</scope>
</reference>
<evidence type="ECO:0000313" key="1">
    <source>
        <dbReference type="EMBL" id="JAH10114.1"/>
    </source>
</evidence>
<name>A0A0E9Q035_ANGAN</name>
<organism evidence="1">
    <name type="scientific">Anguilla anguilla</name>
    <name type="common">European freshwater eel</name>
    <name type="synonym">Muraena anguilla</name>
    <dbReference type="NCBI Taxonomy" id="7936"/>
    <lineage>
        <taxon>Eukaryota</taxon>
        <taxon>Metazoa</taxon>
        <taxon>Chordata</taxon>
        <taxon>Craniata</taxon>
        <taxon>Vertebrata</taxon>
        <taxon>Euteleostomi</taxon>
        <taxon>Actinopterygii</taxon>
        <taxon>Neopterygii</taxon>
        <taxon>Teleostei</taxon>
        <taxon>Anguilliformes</taxon>
        <taxon>Anguillidae</taxon>
        <taxon>Anguilla</taxon>
    </lineage>
</organism>
<proteinExistence type="predicted"/>
<accession>A0A0E9Q035</accession>